<evidence type="ECO:0000313" key="2">
    <source>
        <dbReference type="EMBL" id="CAB5567340.1"/>
    </source>
</evidence>
<evidence type="ECO:0000313" key="3">
    <source>
        <dbReference type="EMBL" id="CAC9244983.1"/>
    </source>
</evidence>
<dbReference type="EMBL" id="CAHPQX010000014">
    <property type="protein sequence ID" value="CAB5567340.1"/>
    <property type="molecule type" value="Genomic_DNA"/>
</dbReference>
<dbReference type="AlphaFoldDB" id="A0A9N8CU82"/>
<proteinExistence type="predicted"/>
<dbReference type="Pfam" id="PF05106">
    <property type="entry name" value="Phage_holin_3_1"/>
    <property type="match status" value="1"/>
</dbReference>
<protein>
    <submittedName>
        <fullName evidence="2">Phage holin, lambda family</fullName>
    </submittedName>
</protein>
<gene>
    <name evidence="2" type="ORF">GHA_03294</name>
    <name evidence="3" type="ORF">TML_04970</name>
</gene>
<keyword evidence="5" id="KW-1185">Reference proteome</keyword>
<organism evidence="2 4">
    <name type="scientific">Citrobacter werkmanii</name>
    <dbReference type="NCBI Taxonomy" id="67827"/>
    <lineage>
        <taxon>Bacteria</taxon>
        <taxon>Pseudomonadati</taxon>
        <taxon>Pseudomonadota</taxon>
        <taxon>Gammaproteobacteria</taxon>
        <taxon>Enterobacterales</taxon>
        <taxon>Enterobacteriaceae</taxon>
        <taxon>Citrobacter</taxon>
        <taxon>Citrobacter freundii complex</taxon>
    </lineage>
</organism>
<evidence type="ECO:0000313" key="5">
    <source>
        <dbReference type="Proteomes" id="UP000837205"/>
    </source>
</evidence>
<dbReference type="Proteomes" id="UP000834503">
    <property type="component" value="Unassembled WGS sequence"/>
</dbReference>
<feature type="transmembrane region" description="Helical" evidence="1">
    <location>
        <begin position="16"/>
        <end position="39"/>
    </location>
</feature>
<dbReference type="InterPro" id="IPR006481">
    <property type="entry name" value="Phage_lambda_GpS_holin"/>
</dbReference>
<dbReference type="RefSeq" id="WP_239177402.1">
    <property type="nucleotide sequence ID" value="NZ_CAHPQT010000016.1"/>
</dbReference>
<evidence type="ECO:0000313" key="4">
    <source>
        <dbReference type="Proteomes" id="UP000834503"/>
    </source>
</evidence>
<accession>A0A9N8CU82</accession>
<reference evidence="2" key="1">
    <citation type="submission" date="2020-05" db="EMBL/GenBank/DDBJ databases">
        <authorList>
            <person name="Delgado-Blas J."/>
        </authorList>
    </citation>
    <scope>NUCLEOTIDE SEQUENCE</scope>
    <source>
        <strain evidence="2">BB1459</strain>
        <strain evidence="3">BB1480</strain>
    </source>
</reference>
<sequence>MHDTPPGLLEQTMKWIATYLPTLFAAGAALSISALMSLYDGQSLLKTATGSMVCGIVTLAVAGSLEYLGLPSNSVTFVGASIGFMGADKVRNKVTGFIENRIGGMKGGDEQ</sequence>
<comment type="caution">
    <text evidence="2">The sequence shown here is derived from an EMBL/GenBank/DDBJ whole genome shotgun (WGS) entry which is preliminary data.</text>
</comment>
<keyword evidence="1" id="KW-0472">Membrane</keyword>
<dbReference type="NCBIfam" id="TIGR01594">
    <property type="entry name" value="holin_lambda"/>
    <property type="match status" value="1"/>
</dbReference>
<dbReference type="Proteomes" id="UP000837205">
    <property type="component" value="Unassembled WGS sequence"/>
</dbReference>
<keyword evidence="1" id="KW-0812">Transmembrane</keyword>
<keyword evidence="1" id="KW-1133">Transmembrane helix</keyword>
<name>A0A9N8CU82_9ENTR</name>
<evidence type="ECO:0000256" key="1">
    <source>
        <dbReference type="SAM" id="Phobius"/>
    </source>
</evidence>
<dbReference type="EMBL" id="CAIIUA010000001">
    <property type="protein sequence ID" value="CAC9244983.1"/>
    <property type="molecule type" value="Genomic_DNA"/>
</dbReference>